<protein>
    <submittedName>
        <fullName evidence="2">Uncharacterized protein</fullName>
    </submittedName>
</protein>
<dbReference type="AlphaFoldDB" id="A0A0C2IWH4"/>
<dbReference type="PANTHER" id="PTHR40069">
    <property type="entry name" value="YWBE PROTEIN"/>
    <property type="match status" value="1"/>
</dbReference>
<accession>A0A0C2IWH4</accession>
<comment type="caution">
    <text evidence="2">The sequence shown here is derived from an EMBL/GenBank/DDBJ whole genome shotgun (WGS) entry which is preliminary data.</text>
</comment>
<dbReference type="NCBIfam" id="TIGR03833">
    <property type="entry name" value="YwbE family protein"/>
    <property type="match status" value="1"/>
</dbReference>
<dbReference type="HOGENOM" id="CLU_085124_0_0_1"/>
<feature type="compositionally biased region" description="Low complexity" evidence="1">
    <location>
        <begin position="146"/>
        <end position="161"/>
    </location>
</feature>
<dbReference type="Pfam" id="PF09962">
    <property type="entry name" value="DUF2196"/>
    <property type="match status" value="1"/>
</dbReference>
<gene>
    <name evidence="2" type="ORF">SPBR_02066</name>
</gene>
<dbReference type="GeneID" id="63675296"/>
<sequence>MTLKSVPTIAQVVPGAYVNIVLKQDQPTGRTVQGMVQNVLTRGNHPRGIKVRLSDGRVGRVQTMAGAGGSGDGGHGGASMVTAPAYVSAASAFGASAFGASGFDTTAAAADVDGAPREQIGLDAYVRPAKKQHKRRGGNRAGTGPGTADTDSPTTAATATVTAPAVATTKCPVCNDFEGDEAAVSHHVSSHFD</sequence>
<dbReference type="PANTHER" id="PTHR40069:SF1">
    <property type="entry name" value="YWBE PROTEIN"/>
    <property type="match status" value="1"/>
</dbReference>
<evidence type="ECO:0000313" key="3">
    <source>
        <dbReference type="Proteomes" id="UP000031575"/>
    </source>
</evidence>
<feature type="compositionally biased region" description="Basic residues" evidence="1">
    <location>
        <begin position="128"/>
        <end position="138"/>
    </location>
</feature>
<dbReference type="Proteomes" id="UP000031575">
    <property type="component" value="Unassembled WGS sequence"/>
</dbReference>
<reference evidence="2 3" key="1">
    <citation type="journal article" date="2014" name="BMC Genomics">
        <title>Comparative genomics of the major fungal agents of human and animal Sporotrichosis: Sporothrix schenckii and Sporothrix brasiliensis.</title>
        <authorList>
            <person name="Teixeira M.M."/>
            <person name="de Almeida L.G."/>
            <person name="Kubitschek-Barreira P."/>
            <person name="Alves F.L."/>
            <person name="Kioshima E.S."/>
            <person name="Abadio A.K."/>
            <person name="Fernandes L."/>
            <person name="Derengowski L.S."/>
            <person name="Ferreira K.S."/>
            <person name="Souza R.C."/>
            <person name="Ruiz J.C."/>
            <person name="de Andrade N.C."/>
            <person name="Paes H.C."/>
            <person name="Nicola A.M."/>
            <person name="Albuquerque P."/>
            <person name="Gerber A.L."/>
            <person name="Martins V.P."/>
            <person name="Peconick L.D."/>
            <person name="Neto A.V."/>
            <person name="Chaucanez C.B."/>
            <person name="Silva P.A."/>
            <person name="Cunha O.L."/>
            <person name="de Oliveira F.F."/>
            <person name="dos Santos T.C."/>
            <person name="Barros A.L."/>
            <person name="Soares M.A."/>
            <person name="de Oliveira L.M."/>
            <person name="Marini M.M."/>
            <person name="Villalobos-Duno H."/>
            <person name="Cunha M.M."/>
            <person name="de Hoog S."/>
            <person name="da Silveira J.F."/>
            <person name="Henrissat B."/>
            <person name="Nino-Vega G.A."/>
            <person name="Cisalpino P.S."/>
            <person name="Mora-Montes H.M."/>
            <person name="Almeida S.R."/>
            <person name="Stajich J.E."/>
            <person name="Lopes-Bezerra L.M."/>
            <person name="Vasconcelos A.T."/>
            <person name="Felipe M.S."/>
        </authorList>
    </citation>
    <scope>NUCLEOTIDE SEQUENCE [LARGE SCALE GENOMIC DNA]</scope>
    <source>
        <strain evidence="2 3">5110</strain>
    </source>
</reference>
<name>A0A0C2IWH4_9PEZI</name>
<dbReference type="OrthoDB" id="20105at2759"/>
<dbReference type="InterPro" id="IPR019240">
    <property type="entry name" value="DUF2196"/>
</dbReference>
<keyword evidence="3" id="KW-1185">Reference proteome</keyword>
<feature type="region of interest" description="Disordered" evidence="1">
    <location>
        <begin position="126"/>
        <end position="161"/>
    </location>
</feature>
<dbReference type="EMBL" id="AWTV01000007">
    <property type="protein sequence ID" value="KIH91115.1"/>
    <property type="molecule type" value="Genomic_DNA"/>
</dbReference>
<evidence type="ECO:0000313" key="2">
    <source>
        <dbReference type="EMBL" id="KIH91115.1"/>
    </source>
</evidence>
<evidence type="ECO:0000256" key="1">
    <source>
        <dbReference type="SAM" id="MobiDB-lite"/>
    </source>
</evidence>
<proteinExistence type="predicted"/>
<dbReference type="VEuPathDB" id="FungiDB:SPBR_02066"/>
<dbReference type="RefSeq" id="XP_040619125.1">
    <property type="nucleotide sequence ID" value="XM_040760375.1"/>
</dbReference>
<organism evidence="2 3">
    <name type="scientific">Sporothrix brasiliensis 5110</name>
    <dbReference type="NCBI Taxonomy" id="1398154"/>
    <lineage>
        <taxon>Eukaryota</taxon>
        <taxon>Fungi</taxon>
        <taxon>Dikarya</taxon>
        <taxon>Ascomycota</taxon>
        <taxon>Pezizomycotina</taxon>
        <taxon>Sordariomycetes</taxon>
        <taxon>Sordariomycetidae</taxon>
        <taxon>Ophiostomatales</taxon>
        <taxon>Ophiostomataceae</taxon>
        <taxon>Sporothrix</taxon>
    </lineage>
</organism>